<evidence type="ECO:0000313" key="2">
    <source>
        <dbReference type="Proteomes" id="UP000789405"/>
    </source>
</evidence>
<accession>A0A9N8ZFA9</accession>
<evidence type="ECO:0000313" key="1">
    <source>
        <dbReference type="EMBL" id="CAG8489927.1"/>
    </source>
</evidence>
<gene>
    <name evidence="1" type="ORF">DERYTH_LOCUS2362</name>
</gene>
<feature type="non-terminal residue" evidence="1">
    <location>
        <position position="78"/>
    </location>
</feature>
<name>A0A9N8ZFA9_9GLOM</name>
<dbReference type="AlphaFoldDB" id="A0A9N8ZFA9"/>
<protein>
    <submittedName>
        <fullName evidence="1">1503_t:CDS:1</fullName>
    </submittedName>
</protein>
<dbReference type="EMBL" id="CAJVPY010000740">
    <property type="protein sequence ID" value="CAG8489927.1"/>
    <property type="molecule type" value="Genomic_DNA"/>
</dbReference>
<proteinExistence type="predicted"/>
<sequence>LMEDEVLRGGKLWSTQIDGIRFDVAHLTYQKATILLDQNVYPTRDEQIEFMKKSINEDKDLLQLEKNFLLEMLDLEFD</sequence>
<reference evidence="1" key="1">
    <citation type="submission" date="2021-06" db="EMBL/GenBank/DDBJ databases">
        <authorList>
            <person name="Kallberg Y."/>
            <person name="Tangrot J."/>
            <person name="Rosling A."/>
        </authorList>
    </citation>
    <scope>NUCLEOTIDE SEQUENCE</scope>
    <source>
        <strain evidence="1">MA453B</strain>
    </source>
</reference>
<comment type="caution">
    <text evidence="1">The sequence shown here is derived from an EMBL/GenBank/DDBJ whole genome shotgun (WGS) entry which is preliminary data.</text>
</comment>
<keyword evidence="2" id="KW-1185">Reference proteome</keyword>
<organism evidence="1 2">
    <name type="scientific">Dentiscutata erythropus</name>
    <dbReference type="NCBI Taxonomy" id="1348616"/>
    <lineage>
        <taxon>Eukaryota</taxon>
        <taxon>Fungi</taxon>
        <taxon>Fungi incertae sedis</taxon>
        <taxon>Mucoromycota</taxon>
        <taxon>Glomeromycotina</taxon>
        <taxon>Glomeromycetes</taxon>
        <taxon>Diversisporales</taxon>
        <taxon>Gigasporaceae</taxon>
        <taxon>Dentiscutata</taxon>
    </lineage>
</organism>
<dbReference type="Proteomes" id="UP000789405">
    <property type="component" value="Unassembled WGS sequence"/>
</dbReference>